<proteinExistence type="predicted"/>
<sequence length="619" mass="72959">MWVFGKSTIDFHEIDNVFFLHYLTVIQIFKVFLTASHSQFPHFSLLICLCLFQGVSINFPFSMRCKLPVLLFLLLSELLTAQKTADRFRDSLLFKTYTYLDDKVYEHKNDSLKASPYLYAYLKKAKQEKNYQEIVNAYQNMLHQSPMNLRLKYADSMVLAAVKSKANELIGSANLSKGIVYYSQKNYVKAYDYYIRANESISKTDNDYLIYKTKYHIAQIKYYLGFYDEAISLFNECIAYFKRNQPRPYLNSLHSLSACYNKAGDYSRCSQTNTLGLAECERLKIPEMELFFRHSEGINQFFLNNYHTSIQMLQEVLPQLNSMTEFANVSIANFYIGKNYWKLQLPAKAVPYFKKVEKAFIEKGYIRPDLREVFELMIKYSKKENNLKSQLYYIDQLLKADSVLTDTNTYLMGKIHKQYDTKQILIEKEKIQQQLVKEKYYDVILISIVVVLFSAVIYGTYNHFEIKKRNKIKFDLLLQKNENNSLQKQSPDKFEITDISQETVQHIIRHLERFERDKKFLQKEITLAMLTVRFNTNSKYLSKVIYHRSGKRFADYINDLKIDYLVELLRNSSVHRNYSISSLAEEAGFTSTPRFTNAFLSKTGISFSYFLKKMRKENS</sequence>
<keyword evidence="2" id="KW-0472">Membrane</keyword>
<feature type="domain" description="HTH araC/xylS-type" evidence="3">
    <location>
        <begin position="501"/>
        <end position="613"/>
    </location>
</feature>
<accession>A0A1M5QQH8</accession>
<dbReference type="AlphaFoldDB" id="A0A1M5QQH8"/>
<dbReference type="InterPro" id="IPR018060">
    <property type="entry name" value="HTH_AraC"/>
</dbReference>
<organism evidence="4 5">
    <name type="scientific">Flavobacterium johnsoniae</name>
    <name type="common">Cytophaga johnsonae</name>
    <dbReference type="NCBI Taxonomy" id="986"/>
    <lineage>
        <taxon>Bacteria</taxon>
        <taxon>Pseudomonadati</taxon>
        <taxon>Bacteroidota</taxon>
        <taxon>Flavobacteriia</taxon>
        <taxon>Flavobacteriales</taxon>
        <taxon>Flavobacteriaceae</taxon>
        <taxon>Flavobacterium</taxon>
    </lineage>
</organism>
<dbReference type="Gene3D" id="1.10.10.60">
    <property type="entry name" value="Homeodomain-like"/>
    <property type="match status" value="2"/>
</dbReference>
<keyword evidence="2" id="KW-0812">Transmembrane</keyword>
<dbReference type="GO" id="GO:0043565">
    <property type="term" value="F:sequence-specific DNA binding"/>
    <property type="evidence" value="ECO:0007669"/>
    <property type="project" value="InterPro"/>
</dbReference>
<protein>
    <submittedName>
        <fullName evidence="4">Helix-turn-helix domain-containing protein</fullName>
    </submittedName>
</protein>
<dbReference type="Proteomes" id="UP000184112">
    <property type="component" value="Unassembled WGS sequence"/>
</dbReference>
<dbReference type="SUPFAM" id="SSF48452">
    <property type="entry name" value="TPR-like"/>
    <property type="match status" value="1"/>
</dbReference>
<feature type="transmembrane region" description="Helical" evidence="2">
    <location>
        <begin position="440"/>
        <end position="461"/>
    </location>
</feature>
<feature type="coiled-coil region" evidence="1">
    <location>
        <begin position="504"/>
        <end position="531"/>
    </location>
</feature>
<dbReference type="GO" id="GO:0003700">
    <property type="term" value="F:DNA-binding transcription factor activity"/>
    <property type="evidence" value="ECO:0007669"/>
    <property type="project" value="InterPro"/>
</dbReference>
<dbReference type="Gene3D" id="1.25.40.10">
    <property type="entry name" value="Tetratricopeptide repeat domain"/>
    <property type="match status" value="1"/>
</dbReference>
<reference evidence="4 5" key="1">
    <citation type="submission" date="2016-11" db="EMBL/GenBank/DDBJ databases">
        <authorList>
            <person name="Jaros S."/>
            <person name="Januszkiewicz K."/>
            <person name="Wedrychowicz H."/>
        </authorList>
    </citation>
    <scope>NUCLEOTIDE SEQUENCE [LARGE SCALE GENOMIC DNA]</scope>
    <source>
        <strain evidence="4 5">DSM 6792</strain>
    </source>
</reference>
<evidence type="ECO:0000256" key="2">
    <source>
        <dbReference type="SAM" id="Phobius"/>
    </source>
</evidence>
<dbReference type="EMBL" id="FQWH01000007">
    <property type="protein sequence ID" value="SHH16206.1"/>
    <property type="molecule type" value="Genomic_DNA"/>
</dbReference>
<keyword evidence="1" id="KW-0175">Coiled coil</keyword>
<evidence type="ECO:0000313" key="5">
    <source>
        <dbReference type="Proteomes" id="UP000184112"/>
    </source>
</evidence>
<evidence type="ECO:0000256" key="1">
    <source>
        <dbReference type="SAM" id="Coils"/>
    </source>
</evidence>
<evidence type="ECO:0000259" key="3">
    <source>
        <dbReference type="PROSITE" id="PS01124"/>
    </source>
</evidence>
<dbReference type="InterPro" id="IPR019734">
    <property type="entry name" value="TPR_rpt"/>
</dbReference>
<dbReference type="SMART" id="SM00342">
    <property type="entry name" value="HTH_ARAC"/>
    <property type="match status" value="1"/>
</dbReference>
<evidence type="ECO:0000313" key="4">
    <source>
        <dbReference type="EMBL" id="SHH16206.1"/>
    </source>
</evidence>
<dbReference type="InterPro" id="IPR011990">
    <property type="entry name" value="TPR-like_helical_dom_sf"/>
</dbReference>
<dbReference type="PROSITE" id="PS01124">
    <property type="entry name" value="HTH_ARAC_FAMILY_2"/>
    <property type="match status" value="1"/>
</dbReference>
<keyword evidence="2" id="KW-1133">Transmembrane helix</keyword>
<gene>
    <name evidence="4" type="ORF">SAMN05444388_107124</name>
</gene>
<name>A0A1M5QQH8_FLAJO</name>
<dbReference type="SMART" id="SM00028">
    <property type="entry name" value="TPR"/>
    <property type="match status" value="3"/>
</dbReference>